<name>A0A9D4LSS6_DREPO</name>
<protein>
    <submittedName>
        <fullName evidence="2">Uncharacterized protein</fullName>
    </submittedName>
</protein>
<evidence type="ECO:0000313" key="2">
    <source>
        <dbReference type="EMBL" id="KAH3863112.1"/>
    </source>
</evidence>
<keyword evidence="3" id="KW-1185">Reference proteome</keyword>
<feature type="region of interest" description="Disordered" evidence="1">
    <location>
        <begin position="40"/>
        <end position="59"/>
    </location>
</feature>
<dbReference type="EMBL" id="JAIWYP010000002">
    <property type="protein sequence ID" value="KAH3863112.1"/>
    <property type="molecule type" value="Genomic_DNA"/>
</dbReference>
<dbReference type="AlphaFoldDB" id="A0A9D4LSS6"/>
<evidence type="ECO:0000313" key="3">
    <source>
        <dbReference type="Proteomes" id="UP000828390"/>
    </source>
</evidence>
<dbReference type="Proteomes" id="UP000828390">
    <property type="component" value="Unassembled WGS sequence"/>
</dbReference>
<comment type="caution">
    <text evidence="2">The sequence shown here is derived from an EMBL/GenBank/DDBJ whole genome shotgun (WGS) entry which is preliminary data.</text>
</comment>
<gene>
    <name evidence="2" type="ORF">DPMN_026090</name>
</gene>
<organism evidence="2 3">
    <name type="scientific">Dreissena polymorpha</name>
    <name type="common">Zebra mussel</name>
    <name type="synonym">Mytilus polymorpha</name>
    <dbReference type="NCBI Taxonomy" id="45954"/>
    <lineage>
        <taxon>Eukaryota</taxon>
        <taxon>Metazoa</taxon>
        <taxon>Spiralia</taxon>
        <taxon>Lophotrochozoa</taxon>
        <taxon>Mollusca</taxon>
        <taxon>Bivalvia</taxon>
        <taxon>Autobranchia</taxon>
        <taxon>Heteroconchia</taxon>
        <taxon>Euheterodonta</taxon>
        <taxon>Imparidentia</taxon>
        <taxon>Neoheterodontei</taxon>
        <taxon>Myida</taxon>
        <taxon>Dreissenoidea</taxon>
        <taxon>Dreissenidae</taxon>
        <taxon>Dreissena</taxon>
    </lineage>
</organism>
<sequence length="59" mass="6772">MTCNWFCQVPVAQWMWCPPSNREVMGLIPTVGVLFRSPPYTPSTGSSPRKWMQECLNKP</sequence>
<accession>A0A9D4LSS6</accession>
<reference evidence="2" key="2">
    <citation type="submission" date="2020-11" db="EMBL/GenBank/DDBJ databases">
        <authorList>
            <person name="McCartney M.A."/>
            <person name="Auch B."/>
            <person name="Kono T."/>
            <person name="Mallez S."/>
            <person name="Becker A."/>
            <person name="Gohl D.M."/>
            <person name="Silverstein K.A.T."/>
            <person name="Koren S."/>
            <person name="Bechman K.B."/>
            <person name="Herman A."/>
            <person name="Abrahante J.E."/>
            <person name="Garbe J."/>
        </authorList>
    </citation>
    <scope>NUCLEOTIDE SEQUENCE</scope>
    <source>
        <strain evidence="2">Duluth1</strain>
        <tissue evidence="2">Whole animal</tissue>
    </source>
</reference>
<evidence type="ECO:0000256" key="1">
    <source>
        <dbReference type="SAM" id="MobiDB-lite"/>
    </source>
</evidence>
<proteinExistence type="predicted"/>
<reference evidence="2" key="1">
    <citation type="journal article" date="2019" name="bioRxiv">
        <title>The Genome of the Zebra Mussel, Dreissena polymorpha: A Resource for Invasive Species Research.</title>
        <authorList>
            <person name="McCartney M.A."/>
            <person name="Auch B."/>
            <person name="Kono T."/>
            <person name="Mallez S."/>
            <person name="Zhang Y."/>
            <person name="Obille A."/>
            <person name="Becker A."/>
            <person name="Abrahante J.E."/>
            <person name="Garbe J."/>
            <person name="Badalamenti J.P."/>
            <person name="Herman A."/>
            <person name="Mangelson H."/>
            <person name="Liachko I."/>
            <person name="Sullivan S."/>
            <person name="Sone E.D."/>
            <person name="Koren S."/>
            <person name="Silverstein K.A.T."/>
            <person name="Beckman K.B."/>
            <person name="Gohl D.M."/>
        </authorList>
    </citation>
    <scope>NUCLEOTIDE SEQUENCE</scope>
    <source>
        <strain evidence="2">Duluth1</strain>
        <tissue evidence="2">Whole animal</tissue>
    </source>
</reference>